<protein>
    <submittedName>
        <fullName evidence="1">Uncharacterized protein</fullName>
    </submittedName>
</protein>
<comment type="caution">
    <text evidence="1">The sequence shown here is derived from an EMBL/GenBank/DDBJ whole genome shotgun (WGS) entry which is preliminary data.</text>
</comment>
<proteinExistence type="predicted"/>
<evidence type="ECO:0000313" key="2">
    <source>
        <dbReference type="Proteomes" id="UP000217465"/>
    </source>
</evidence>
<accession>A0A854WGQ0</accession>
<dbReference type="EMBL" id="NSGR01000008">
    <property type="protein sequence ID" value="PCH12782.1"/>
    <property type="molecule type" value="Genomic_DNA"/>
</dbReference>
<dbReference type="RefSeq" id="WP_096633701.1">
    <property type="nucleotide sequence ID" value="NZ_NSGR01000008.1"/>
</dbReference>
<gene>
    <name evidence="1" type="ORF">A9Y57_01501</name>
</gene>
<reference evidence="1 2" key="1">
    <citation type="submission" date="2016-06" db="EMBL/GenBank/DDBJ databases">
        <authorList>
            <person name="Haines A.N."/>
            <person name="Council K.R."/>
        </authorList>
    </citation>
    <scope>NUCLEOTIDE SEQUENCE [LARGE SCALE GENOMIC DNA]</scope>
    <source>
        <strain evidence="1 2">SP158-29</strain>
    </source>
</reference>
<name>A0A854WGQ0_9STRE</name>
<evidence type="ECO:0000313" key="1">
    <source>
        <dbReference type="EMBL" id="PCH12782.1"/>
    </source>
</evidence>
<dbReference type="Proteomes" id="UP000217465">
    <property type="component" value="Unassembled WGS sequence"/>
</dbReference>
<sequence length="93" mass="10500">MSVVMDFLLRKEDMKAIKKELDKLLVITDHAPRKKSKRRAIVSTYDIEIEETATTAKAAITAISGQIDTAIKGKFRTKVETVLENNSTKYDDL</sequence>
<organism evidence="1 2">
    <name type="scientific">Streptococcus parauberis</name>
    <dbReference type="NCBI Taxonomy" id="1348"/>
    <lineage>
        <taxon>Bacteria</taxon>
        <taxon>Bacillati</taxon>
        <taxon>Bacillota</taxon>
        <taxon>Bacilli</taxon>
        <taxon>Lactobacillales</taxon>
        <taxon>Streptococcaceae</taxon>
        <taxon>Streptococcus</taxon>
    </lineage>
</organism>
<dbReference type="AlphaFoldDB" id="A0A854WGQ0"/>